<dbReference type="EMBL" id="JAHMUF010000015">
    <property type="protein sequence ID" value="KAG7192888.1"/>
    <property type="molecule type" value="Genomic_DNA"/>
</dbReference>
<dbReference type="Proteomes" id="UP000790833">
    <property type="component" value="Unassembled WGS sequence"/>
</dbReference>
<name>A0A9P7V899_9ASCO</name>
<dbReference type="AlphaFoldDB" id="A0A9P7V899"/>
<dbReference type="GeneID" id="66114719"/>
<protein>
    <submittedName>
        <fullName evidence="1">Uncharacterized protein</fullName>
    </submittedName>
</protein>
<dbReference type="RefSeq" id="XP_043048438.1">
    <property type="nucleotide sequence ID" value="XM_043192143.1"/>
</dbReference>
<evidence type="ECO:0000313" key="1">
    <source>
        <dbReference type="EMBL" id="KAG7192888.1"/>
    </source>
</evidence>
<reference evidence="1" key="1">
    <citation type="submission" date="2021-03" db="EMBL/GenBank/DDBJ databases">
        <authorList>
            <person name="Palmer J.M."/>
        </authorList>
    </citation>
    <scope>NUCLEOTIDE SEQUENCE</scope>
    <source>
        <strain evidence="1">ARV_011</strain>
    </source>
</reference>
<accession>A0A9P7V899</accession>
<comment type="caution">
    <text evidence="1">The sequence shown here is derived from an EMBL/GenBank/DDBJ whole genome shotgun (WGS) entry which is preliminary data.</text>
</comment>
<organism evidence="1 2">
    <name type="scientific">Scheffersomyces spartinae</name>
    <dbReference type="NCBI Taxonomy" id="45513"/>
    <lineage>
        <taxon>Eukaryota</taxon>
        <taxon>Fungi</taxon>
        <taxon>Dikarya</taxon>
        <taxon>Ascomycota</taxon>
        <taxon>Saccharomycotina</taxon>
        <taxon>Pichiomycetes</taxon>
        <taxon>Debaryomycetaceae</taxon>
        <taxon>Scheffersomyces</taxon>
    </lineage>
</organism>
<proteinExistence type="predicted"/>
<sequence>MKFSRTSTGSFRSKLYSFRKKFHNLFHHHQVTNKVSNQPQEMIELALTIDAFPLPMCSDKQAGKALSTSSSLQATIGTAASALPTLLSQCATFETPATTIAVETNDKENTNVTPLLHDSLFEKALLVIFEYTDYQTESKKAKSMATETKDEKNVCSLEAIKLKAPLEHCQDAFNVSCPLIEPPAAFLIVEPKEMVADQVIEEVPLWPTTPPLLFPEYLLNSRLNSAGLERIISGDLYQSASCISPGLSEYSSGSEAYYLGKITRQFLRSYQHPKQVRKRTQTVVKTNTNFEEDFQVLY</sequence>
<evidence type="ECO:0000313" key="2">
    <source>
        <dbReference type="Proteomes" id="UP000790833"/>
    </source>
</evidence>
<keyword evidence="2" id="KW-1185">Reference proteome</keyword>
<gene>
    <name evidence="1" type="ORF">KQ657_001345</name>
</gene>